<comment type="caution">
    <text evidence="5">The sequence shown here is derived from an EMBL/GenBank/DDBJ whole genome shotgun (WGS) entry which is preliminary data.</text>
</comment>
<evidence type="ECO:0000256" key="2">
    <source>
        <dbReference type="PROSITE-ProRule" id="PRU00335"/>
    </source>
</evidence>
<gene>
    <name evidence="5" type="ORF">GCM10023322_83940</name>
</gene>
<evidence type="ECO:0000256" key="3">
    <source>
        <dbReference type="SAM" id="MobiDB-lite"/>
    </source>
</evidence>
<evidence type="ECO:0000313" key="6">
    <source>
        <dbReference type="Proteomes" id="UP001501570"/>
    </source>
</evidence>
<dbReference type="Pfam" id="PF14246">
    <property type="entry name" value="TetR_C_7"/>
    <property type="match status" value="1"/>
</dbReference>
<dbReference type="InterPro" id="IPR039536">
    <property type="entry name" value="TetR_C_Proteobacteria"/>
</dbReference>
<dbReference type="PANTHER" id="PTHR30055">
    <property type="entry name" value="HTH-TYPE TRANSCRIPTIONAL REGULATOR RUTR"/>
    <property type="match status" value="1"/>
</dbReference>
<reference evidence="6" key="1">
    <citation type="journal article" date="2019" name="Int. J. Syst. Evol. Microbiol.">
        <title>The Global Catalogue of Microorganisms (GCM) 10K type strain sequencing project: providing services to taxonomists for standard genome sequencing and annotation.</title>
        <authorList>
            <consortium name="The Broad Institute Genomics Platform"/>
            <consortium name="The Broad Institute Genome Sequencing Center for Infectious Disease"/>
            <person name="Wu L."/>
            <person name="Ma J."/>
        </authorList>
    </citation>
    <scope>NUCLEOTIDE SEQUENCE [LARGE SCALE GENOMIC DNA]</scope>
    <source>
        <strain evidence="6">JCM 18304</strain>
    </source>
</reference>
<dbReference type="SUPFAM" id="SSF46689">
    <property type="entry name" value="Homeodomain-like"/>
    <property type="match status" value="1"/>
</dbReference>
<dbReference type="Proteomes" id="UP001501570">
    <property type="component" value="Unassembled WGS sequence"/>
</dbReference>
<protein>
    <submittedName>
        <fullName evidence="5">TetR/AcrR family transcriptional regulator</fullName>
    </submittedName>
</protein>
<dbReference type="EMBL" id="BAABJQ010000061">
    <property type="protein sequence ID" value="GAA5202279.1"/>
    <property type="molecule type" value="Genomic_DNA"/>
</dbReference>
<sequence length="243" mass="26631">MVMIMEEPVGRADRPGEGGRPDKRRAILDGALAVFARDGYTRASVDAIAREAAVSTRTIYNQFHDKATLFGEVIQDSARRVAQAQITLLQRYLTKVVDVEADLIEFGRVWATPMPEFRAHFALVRQINAEAGHVPQAALDAWQESGPRRVRAELARLLGRLGERGLLRLDDPERAAVHFAVLTAAEVTARTYHGALPLPEAEIHRLADSGVRAFLHGYAGLAAVRSAGEVCLTRQPLAADEHS</sequence>
<dbReference type="Pfam" id="PF00440">
    <property type="entry name" value="TetR_N"/>
    <property type="match status" value="1"/>
</dbReference>
<feature type="region of interest" description="Disordered" evidence="3">
    <location>
        <begin position="1"/>
        <end position="22"/>
    </location>
</feature>
<dbReference type="PANTHER" id="PTHR30055:SF146">
    <property type="entry name" value="HTH-TYPE TRANSCRIPTIONAL DUAL REGULATOR CECR"/>
    <property type="match status" value="1"/>
</dbReference>
<name>A0ABP9SVG4_9ACTN</name>
<accession>A0ABP9SVG4</accession>
<keyword evidence="1 2" id="KW-0238">DNA-binding</keyword>
<keyword evidence="6" id="KW-1185">Reference proteome</keyword>
<evidence type="ECO:0000259" key="4">
    <source>
        <dbReference type="PROSITE" id="PS50977"/>
    </source>
</evidence>
<dbReference type="InterPro" id="IPR001647">
    <property type="entry name" value="HTH_TetR"/>
</dbReference>
<dbReference type="Gene3D" id="1.10.357.10">
    <property type="entry name" value="Tetracycline Repressor, domain 2"/>
    <property type="match status" value="1"/>
</dbReference>
<feature type="domain" description="HTH tetR-type" evidence="4">
    <location>
        <begin position="21"/>
        <end position="81"/>
    </location>
</feature>
<dbReference type="InterPro" id="IPR009057">
    <property type="entry name" value="Homeodomain-like_sf"/>
</dbReference>
<organism evidence="5 6">
    <name type="scientific">Rugosimonospora acidiphila</name>
    <dbReference type="NCBI Taxonomy" id="556531"/>
    <lineage>
        <taxon>Bacteria</taxon>
        <taxon>Bacillati</taxon>
        <taxon>Actinomycetota</taxon>
        <taxon>Actinomycetes</taxon>
        <taxon>Micromonosporales</taxon>
        <taxon>Micromonosporaceae</taxon>
        <taxon>Rugosimonospora</taxon>
    </lineage>
</organism>
<proteinExistence type="predicted"/>
<dbReference type="PROSITE" id="PS50977">
    <property type="entry name" value="HTH_TETR_2"/>
    <property type="match status" value="1"/>
</dbReference>
<evidence type="ECO:0000256" key="1">
    <source>
        <dbReference type="ARBA" id="ARBA00023125"/>
    </source>
</evidence>
<dbReference type="PRINTS" id="PR00455">
    <property type="entry name" value="HTHTETR"/>
</dbReference>
<feature type="DNA-binding region" description="H-T-H motif" evidence="2">
    <location>
        <begin position="44"/>
        <end position="63"/>
    </location>
</feature>
<feature type="compositionally biased region" description="Basic and acidic residues" evidence="3">
    <location>
        <begin position="8"/>
        <end position="22"/>
    </location>
</feature>
<dbReference type="InterPro" id="IPR050109">
    <property type="entry name" value="HTH-type_TetR-like_transc_reg"/>
</dbReference>
<evidence type="ECO:0000313" key="5">
    <source>
        <dbReference type="EMBL" id="GAA5202279.1"/>
    </source>
</evidence>